<accession>A0A8S2YVB7</accession>
<dbReference type="Gene3D" id="1.20.1310.10">
    <property type="entry name" value="Cullin Repeats"/>
    <property type="match status" value="1"/>
</dbReference>
<feature type="non-terminal residue" evidence="3">
    <location>
        <position position="1"/>
    </location>
</feature>
<gene>
    <name evidence="3" type="ORF">TMI583_LOCUS50267</name>
</gene>
<comment type="similarity">
    <text evidence="1">Belongs to the cullin family.</text>
</comment>
<feature type="non-terminal residue" evidence="3">
    <location>
        <position position="96"/>
    </location>
</feature>
<evidence type="ECO:0000313" key="3">
    <source>
        <dbReference type="EMBL" id="CAF4574919.1"/>
    </source>
</evidence>
<comment type="caution">
    <text evidence="3">The sequence shown here is derived from an EMBL/GenBank/DDBJ whole genome shotgun (WGS) entry which is preliminary data.</text>
</comment>
<dbReference type="Proteomes" id="UP000682733">
    <property type="component" value="Unassembled WGS sequence"/>
</dbReference>
<evidence type="ECO:0000256" key="1">
    <source>
        <dbReference type="ARBA" id="ARBA00006019"/>
    </source>
</evidence>
<feature type="domain" description="Cullin N-terminal" evidence="2">
    <location>
        <begin position="2"/>
        <end position="94"/>
    </location>
</feature>
<dbReference type="EMBL" id="CAJOBA010118910">
    <property type="protein sequence ID" value="CAF4574919.1"/>
    <property type="molecule type" value="Genomic_DNA"/>
</dbReference>
<proteinExistence type="inferred from homology"/>
<dbReference type="SUPFAM" id="SSF74788">
    <property type="entry name" value="Cullin repeat-like"/>
    <property type="match status" value="1"/>
</dbReference>
<dbReference type="InterPro" id="IPR016159">
    <property type="entry name" value="Cullin_repeat-like_dom_sf"/>
</dbReference>
<dbReference type="Pfam" id="PF00888">
    <property type="entry name" value="Cullin"/>
    <property type="match status" value="1"/>
</dbReference>
<sequence length="96" mass="11346">EETKQFLEDHTSSMKKDISDADQDMLTVYVKYWTEYSNGAQYLNLLYGYLNTQFVKKRQVNDHDQLLDCNLESNEQPLFEIGEMALDCWTKIIIEP</sequence>
<evidence type="ECO:0000259" key="2">
    <source>
        <dbReference type="Pfam" id="PF00888"/>
    </source>
</evidence>
<organism evidence="3 4">
    <name type="scientific">Didymodactylos carnosus</name>
    <dbReference type="NCBI Taxonomy" id="1234261"/>
    <lineage>
        <taxon>Eukaryota</taxon>
        <taxon>Metazoa</taxon>
        <taxon>Spiralia</taxon>
        <taxon>Gnathifera</taxon>
        <taxon>Rotifera</taxon>
        <taxon>Eurotatoria</taxon>
        <taxon>Bdelloidea</taxon>
        <taxon>Philodinida</taxon>
        <taxon>Philodinidae</taxon>
        <taxon>Didymodactylos</taxon>
    </lineage>
</organism>
<name>A0A8S2YVB7_9BILA</name>
<dbReference type="AlphaFoldDB" id="A0A8S2YVB7"/>
<protein>
    <recommendedName>
        <fullName evidence="2">Cullin N-terminal domain-containing protein</fullName>
    </recommendedName>
</protein>
<evidence type="ECO:0000313" key="4">
    <source>
        <dbReference type="Proteomes" id="UP000682733"/>
    </source>
</evidence>
<dbReference type="InterPro" id="IPR001373">
    <property type="entry name" value="Cullin_N"/>
</dbReference>
<reference evidence="3" key="1">
    <citation type="submission" date="2021-02" db="EMBL/GenBank/DDBJ databases">
        <authorList>
            <person name="Nowell W R."/>
        </authorList>
    </citation>
    <scope>NUCLEOTIDE SEQUENCE</scope>
</reference>